<keyword evidence="2" id="KW-1185">Reference proteome</keyword>
<gene>
    <name evidence="1" type="ORF">CFK38_03330</name>
</gene>
<reference evidence="2" key="1">
    <citation type="submission" date="2017-09" db="EMBL/GenBank/DDBJ databases">
        <title>Brachybacterium sp. VM2412.</title>
        <authorList>
            <person name="Tak E.J."/>
            <person name="Bae J.-W."/>
        </authorList>
    </citation>
    <scope>NUCLEOTIDE SEQUENCE [LARGE SCALE GENOMIC DNA]</scope>
    <source>
        <strain evidence="2">VM2412</strain>
    </source>
</reference>
<evidence type="ECO:0000313" key="1">
    <source>
        <dbReference type="EMBL" id="ATG50658.1"/>
    </source>
</evidence>
<evidence type="ECO:0008006" key="3">
    <source>
        <dbReference type="Google" id="ProtNLM"/>
    </source>
</evidence>
<sequence length="168" mass="16934">MTLRTSHGATATATTDPARGRAARALTLLVGAALLAGCGVLGGGSGDDPALLVQGTTEVQLAVGETAQVSLGEGSQGIGDDWGVISQTDATVAEASVVMDEEVFGTDEGQDAPGASMPYAVELTGRQPGTTTVRVLYCTRTEIAEDCDQSQGTLDAPVAPVEITVVVE</sequence>
<dbReference type="AlphaFoldDB" id="A0A291GKE8"/>
<accession>A0A291GKE8</accession>
<dbReference type="Proteomes" id="UP000218165">
    <property type="component" value="Chromosome"/>
</dbReference>
<name>A0A291GKE8_9MICO</name>
<protein>
    <recommendedName>
        <fullName evidence="3">Proteinase inhibitor I42 chagasin domain-containing protein</fullName>
    </recommendedName>
</protein>
<evidence type="ECO:0000313" key="2">
    <source>
        <dbReference type="Proteomes" id="UP000218165"/>
    </source>
</evidence>
<dbReference type="RefSeq" id="WP_096801798.1">
    <property type="nucleotide sequence ID" value="NZ_CP023563.1"/>
</dbReference>
<proteinExistence type="predicted"/>
<dbReference type="KEGG" id="brz:CFK38_03330"/>
<dbReference type="OrthoDB" id="4793097at2"/>
<dbReference type="EMBL" id="CP023563">
    <property type="protein sequence ID" value="ATG50658.1"/>
    <property type="molecule type" value="Genomic_DNA"/>
</dbReference>
<organism evidence="1 2">
    <name type="scientific">Brachybacterium vulturis</name>
    <dbReference type="NCBI Taxonomy" id="2017484"/>
    <lineage>
        <taxon>Bacteria</taxon>
        <taxon>Bacillati</taxon>
        <taxon>Actinomycetota</taxon>
        <taxon>Actinomycetes</taxon>
        <taxon>Micrococcales</taxon>
        <taxon>Dermabacteraceae</taxon>
        <taxon>Brachybacterium</taxon>
    </lineage>
</organism>